<dbReference type="Gene3D" id="3.30.70.270">
    <property type="match status" value="1"/>
</dbReference>
<protein>
    <submittedName>
        <fullName evidence="5">Type III-B CRISPR-associated protein Cas10/Cmr2</fullName>
    </submittedName>
</protein>
<feature type="domain" description="Cas10/Cmr2 second palm" evidence="4">
    <location>
        <begin position="407"/>
        <end position="577"/>
    </location>
</feature>
<dbReference type="EMBL" id="CP098611">
    <property type="protein sequence ID" value="USR89603.1"/>
    <property type="molecule type" value="Genomic_DNA"/>
</dbReference>
<sequence length="758" mass="87157">MSLSTIKTDLKLALTWCLAWGEEQHPKYHRHLLDTFIQSNGEEIPVELQDIVQQVEQLQAIPSDAEPETLIAVQELVGDIWNQTTPIGLVYGGATKIKQYVFDSANLMEIRGASAILDRINLIDIPAFFGKQNPNNDLEDYRSPHNWLKQHDPELADALIPQLIIYSTGGNVLAFCPAAYTHRLADAIEKRYTQETLTANSCAVGETFRLLEIRFGLFQDNLDATPWFDWYRDNASNPLVEAYFGKATPNQQRENFFNSKSFNELTRKLAIRFNQRRSGNDTPSRDTTRRYPPHFETHPYLMRDDNNRISTLDTIGKLPSQPKFSEPLARKYLMGQQTKVERNNHPDWYHNLGLDWNPGYVASWVEKFTQYLNHESRQQRYYQNCPNSSVTETRNVEEIANASDGFLSFIYADGNNMGGYIQKIKTPEEYSQFSEHIFEATEKSVYYALANRLHPHQLKNLKKQDNQDRNGNWVHPFEIITIGGDDVMILVPANQALQIAQDIGEKFEEILEQTGQYRIPDAVKPSANPHRDRRQLSSFRNSQLSTSIGVLTTKYDTPIYYANRLVNQLLKSAKKYAKSLKKDKGYLGGTIDILTLKSVTMISSNIEEFRQQALVVPGPPKLKLHASPYTLQEVGSLINTIQAFKKSEFPRSQLYQIRSLLERGKQTAILNYRYFRVRLKPKQQQLLEDHFEQIWCTPKAEENKGNLAPWMSKLGDKNDSTLYETLWRDIVDLYPFIEPDSQLENNTLSTPSEVSGHD</sequence>
<proteinExistence type="predicted"/>
<evidence type="ECO:0000256" key="3">
    <source>
        <dbReference type="SAM" id="MobiDB-lite"/>
    </source>
</evidence>
<organism evidence="5 6">
    <name type="scientific">Phormidium yuhuli AB48</name>
    <dbReference type="NCBI Taxonomy" id="2940671"/>
    <lineage>
        <taxon>Bacteria</taxon>
        <taxon>Bacillati</taxon>
        <taxon>Cyanobacteriota</taxon>
        <taxon>Cyanophyceae</taxon>
        <taxon>Oscillatoriophycideae</taxon>
        <taxon>Oscillatoriales</taxon>
        <taxon>Oscillatoriaceae</taxon>
        <taxon>Phormidium</taxon>
        <taxon>Phormidium yuhuli</taxon>
    </lineage>
</organism>
<keyword evidence="2" id="KW-0051">Antiviral defense</keyword>
<dbReference type="Proteomes" id="UP001056708">
    <property type="component" value="Chromosome"/>
</dbReference>
<dbReference type="InterPro" id="IPR054767">
    <property type="entry name" value="Cas10-Cmr2_palm2"/>
</dbReference>
<evidence type="ECO:0000313" key="6">
    <source>
        <dbReference type="Proteomes" id="UP001056708"/>
    </source>
</evidence>
<dbReference type="InterPro" id="IPR043128">
    <property type="entry name" value="Rev_trsase/Diguanyl_cyclase"/>
</dbReference>
<evidence type="ECO:0000259" key="4">
    <source>
        <dbReference type="Pfam" id="PF22335"/>
    </source>
</evidence>
<reference evidence="5" key="1">
    <citation type="submission" date="2022-06" db="EMBL/GenBank/DDBJ databases">
        <title>Genome sequence of Phormidium yuhuli AB48 isolated from an industrial photobioreactor environment.</title>
        <authorList>
            <person name="Qiu Y."/>
            <person name="Noonan A.J.C."/>
            <person name="Dofher K."/>
            <person name="Koch M."/>
            <person name="Kieft B."/>
            <person name="Lin X."/>
            <person name="Ziels R.M."/>
            <person name="Hallam S.J."/>
        </authorList>
    </citation>
    <scope>NUCLEOTIDE SEQUENCE</scope>
    <source>
        <strain evidence="5">AB48</strain>
    </source>
</reference>
<dbReference type="RefSeq" id="WP_252660426.1">
    <property type="nucleotide sequence ID" value="NZ_CP098611.1"/>
</dbReference>
<name>A0ABY5AKZ4_9CYAN</name>
<dbReference type="InterPro" id="IPR013407">
    <property type="entry name" value="CRISPR-assoc_prot_Cmr2"/>
</dbReference>
<gene>
    <name evidence="5" type="primary">cas10</name>
    <name evidence="5" type="ORF">NEA10_11995</name>
</gene>
<dbReference type="NCBIfam" id="TIGR02577">
    <property type="entry name" value="cas_TM1794_Cmr2"/>
    <property type="match status" value="1"/>
</dbReference>
<feature type="region of interest" description="Disordered" evidence="3">
    <location>
        <begin position="276"/>
        <end position="297"/>
    </location>
</feature>
<evidence type="ECO:0000256" key="2">
    <source>
        <dbReference type="ARBA" id="ARBA00023118"/>
    </source>
</evidence>
<dbReference type="Pfam" id="PF22335">
    <property type="entry name" value="Cas10-Cmr2_palm2"/>
    <property type="match status" value="1"/>
</dbReference>
<keyword evidence="6" id="KW-1185">Reference proteome</keyword>
<accession>A0ABY5AKZ4</accession>
<evidence type="ECO:0000256" key="1">
    <source>
        <dbReference type="ARBA" id="ARBA00022741"/>
    </source>
</evidence>
<keyword evidence="1" id="KW-0547">Nucleotide-binding</keyword>
<feature type="compositionally biased region" description="Basic and acidic residues" evidence="3">
    <location>
        <begin position="283"/>
        <end position="297"/>
    </location>
</feature>
<evidence type="ECO:0000313" key="5">
    <source>
        <dbReference type="EMBL" id="USR89603.1"/>
    </source>
</evidence>